<dbReference type="EMBL" id="JAULUE010002046">
    <property type="protein sequence ID" value="KAK5916025.1"/>
    <property type="molecule type" value="Genomic_DNA"/>
</dbReference>
<feature type="region of interest" description="Disordered" evidence="1">
    <location>
        <begin position="1"/>
        <end position="20"/>
    </location>
</feature>
<organism evidence="2 3">
    <name type="scientific">Champsocephalus esox</name>
    <name type="common">pike icefish</name>
    <dbReference type="NCBI Taxonomy" id="159716"/>
    <lineage>
        <taxon>Eukaryota</taxon>
        <taxon>Metazoa</taxon>
        <taxon>Chordata</taxon>
        <taxon>Craniata</taxon>
        <taxon>Vertebrata</taxon>
        <taxon>Euteleostomi</taxon>
        <taxon>Actinopterygii</taxon>
        <taxon>Neopterygii</taxon>
        <taxon>Teleostei</taxon>
        <taxon>Neoteleostei</taxon>
        <taxon>Acanthomorphata</taxon>
        <taxon>Eupercaria</taxon>
        <taxon>Perciformes</taxon>
        <taxon>Notothenioidei</taxon>
        <taxon>Channichthyidae</taxon>
        <taxon>Champsocephalus</taxon>
    </lineage>
</organism>
<evidence type="ECO:0000313" key="3">
    <source>
        <dbReference type="Proteomes" id="UP001335648"/>
    </source>
</evidence>
<reference evidence="2 3" key="1">
    <citation type="journal article" date="2023" name="Mol. Biol. Evol.">
        <title>Genomics of Secondarily Temperate Adaptation in the Only Non-Antarctic Icefish.</title>
        <authorList>
            <person name="Rivera-Colon A.G."/>
            <person name="Rayamajhi N."/>
            <person name="Minhas B.F."/>
            <person name="Madrigal G."/>
            <person name="Bilyk K.T."/>
            <person name="Yoon V."/>
            <person name="Hune M."/>
            <person name="Gregory S."/>
            <person name="Cheng C.H.C."/>
            <person name="Catchen J.M."/>
        </authorList>
    </citation>
    <scope>NUCLEOTIDE SEQUENCE [LARGE SCALE GENOMIC DNA]</scope>
    <source>
        <strain evidence="2">JC2023a</strain>
    </source>
</reference>
<evidence type="ECO:0000313" key="2">
    <source>
        <dbReference type="EMBL" id="KAK5916025.1"/>
    </source>
</evidence>
<protein>
    <submittedName>
        <fullName evidence="2">Uncharacterized protein</fullName>
    </submittedName>
</protein>
<dbReference type="AlphaFoldDB" id="A0AAN8D3P8"/>
<comment type="caution">
    <text evidence="2">The sequence shown here is derived from an EMBL/GenBank/DDBJ whole genome shotgun (WGS) entry which is preliminary data.</text>
</comment>
<sequence>MSSAKEKREAGVKLQKMREEEERAMVVENEKKIIEEVKKEKAKEMKAKAARKAETLGEVEVDVPVDEEGFKNGSQEPGNG</sequence>
<dbReference type="Proteomes" id="UP001335648">
    <property type="component" value="Unassembled WGS sequence"/>
</dbReference>
<accession>A0AAN8D3P8</accession>
<evidence type="ECO:0000256" key="1">
    <source>
        <dbReference type="SAM" id="MobiDB-lite"/>
    </source>
</evidence>
<gene>
    <name evidence="2" type="ORF">CesoFtcFv8_001564</name>
</gene>
<feature type="region of interest" description="Disordered" evidence="1">
    <location>
        <begin position="59"/>
        <end position="80"/>
    </location>
</feature>
<name>A0AAN8D3P8_9TELE</name>
<keyword evidence="3" id="KW-1185">Reference proteome</keyword>
<proteinExistence type="predicted"/>